<protein>
    <submittedName>
        <fullName evidence="2">Uncharacterized protein</fullName>
    </submittedName>
</protein>
<dbReference type="AlphaFoldDB" id="S8F6G2"/>
<dbReference type="STRING" id="743788.S8F6G2"/>
<feature type="region of interest" description="Disordered" evidence="1">
    <location>
        <begin position="352"/>
        <end position="416"/>
    </location>
</feature>
<evidence type="ECO:0000256" key="1">
    <source>
        <dbReference type="SAM" id="MobiDB-lite"/>
    </source>
</evidence>
<dbReference type="eggNOG" id="ENOG502SN1E">
    <property type="taxonomic scope" value="Eukaryota"/>
</dbReference>
<keyword evidence="3" id="KW-1185">Reference proteome</keyword>
<proteinExistence type="predicted"/>
<feature type="compositionally biased region" description="Acidic residues" evidence="1">
    <location>
        <begin position="385"/>
        <end position="395"/>
    </location>
</feature>
<reference evidence="2 3" key="1">
    <citation type="journal article" date="2012" name="Science">
        <title>The Paleozoic origin of enzymatic lignin decomposition reconstructed from 31 fungal genomes.</title>
        <authorList>
            <person name="Floudas D."/>
            <person name="Binder M."/>
            <person name="Riley R."/>
            <person name="Barry K."/>
            <person name="Blanchette R.A."/>
            <person name="Henrissat B."/>
            <person name="Martinez A.T."/>
            <person name="Otillar R."/>
            <person name="Spatafora J.W."/>
            <person name="Yadav J.S."/>
            <person name="Aerts A."/>
            <person name="Benoit I."/>
            <person name="Boyd A."/>
            <person name="Carlson A."/>
            <person name="Copeland A."/>
            <person name="Coutinho P.M."/>
            <person name="de Vries R.P."/>
            <person name="Ferreira P."/>
            <person name="Findley K."/>
            <person name="Foster B."/>
            <person name="Gaskell J."/>
            <person name="Glotzer D."/>
            <person name="Gorecki P."/>
            <person name="Heitman J."/>
            <person name="Hesse C."/>
            <person name="Hori C."/>
            <person name="Igarashi K."/>
            <person name="Jurgens J.A."/>
            <person name="Kallen N."/>
            <person name="Kersten P."/>
            <person name="Kohler A."/>
            <person name="Kuees U."/>
            <person name="Kumar T.K.A."/>
            <person name="Kuo A."/>
            <person name="LaButti K."/>
            <person name="Larrondo L.F."/>
            <person name="Lindquist E."/>
            <person name="Ling A."/>
            <person name="Lombard V."/>
            <person name="Lucas S."/>
            <person name="Lundell T."/>
            <person name="Martin R."/>
            <person name="McLaughlin D.J."/>
            <person name="Morgenstern I."/>
            <person name="Morin E."/>
            <person name="Murat C."/>
            <person name="Nagy L.G."/>
            <person name="Nolan M."/>
            <person name="Ohm R.A."/>
            <person name="Patyshakuliyeva A."/>
            <person name="Rokas A."/>
            <person name="Ruiz-Duenas F.J."/>
            <person name="Sabat G."/>
            <person name="Salamov A."/>
            <person name="Samejima M."/>
            <person name="Schmutz J."/>
            <person name="Slot J.C."/>
            <person name="St John F."/>
            <person name="Stenlid J."/>
            <person name="Sun H."/>
            <person name="Sun S."/>
            <person name="Syed K."/>
            <person name="Tsang A."/>
            <person name="Wiebenga A."/>
            <person name="Young D."/>
            <person name="Pisabarro A."/>
            <person name="Eastwood D.C."/>
            <person name="Martin F."/>
            <person name="Cullen D."/>
            <person name="Grigoriev I.V."/>
            <person name="Hibbett D.S."/>
        </authorList>
    </citation>
    <scope>NUCLEOTIDE SEQUENCE</scope>
    <source>
        <strain evidence="3">FP-58527</strain>
    </source>
</reference>
<dbReference type="Proteomes" id="UP000015241">
    <property type="component" value="Unassembled WGS sequence"/>
</dbReference>
<dbReference type="OrthoDB" id="3223825at2759"/>
<feature type="region of interest" description="Disordered" evidence="1">
    <location>
        <begin position="1"/>
        <end position="43"/>
    </location>
</feature>
<evidence type="ECO:0000313" key="2">
    <source>
        <dbReference type="EMBL" id="EPS94504.1"/>
    </source>
</evidence>
<evidence type="ECO:0000313" key="3">
    <source>
        <dbReference type="Proteomes" id="UP000015241"/>
    </source>
</evidence>
<dbReference type="HOGENOM" id="CLU_033169_0_0_1"/>
<dbReference type="InParanoid" id="S8F6G2"/>
<gene>
    <name evidence="2" type="ORF">FOMPIDRAFT_1055004</name>
</gene>
<dbReference type="EMBL" id="KE504230">
    <property type="protein sequence ID" value="EPS94504.1"/>
    <property type="molecule type" value="Genomic_DNA"/>
</dbReference>
<organism evidence="2 3">
    <name type="scientific">Fomitopsis schrenkii</name>
    <name type="common">Brown rot fungus</name>
    <dbReference type="NCBI Taxonomy" id="2126942"/>
    <lineage>
        <taxon>Eukaryota</taxon>
        <taxon>Fungi</taxon>
        <taxon>Dikarya</taxon>
        <taxon>Basidiomycota</taxon>
        <taxon>Agaricomycotina</taxon>
        <taxon>Agaricomycetes</taxon>
        <taxon>Polyporales</taxon>
        <taxon>Fomitopsis</taxon>
    </lineage>
</organism>
<feature type="compositionally biased region" description="Basic residues" evidence="1">
    <location>
        <begin position="368"/>
        <end position="377"/>
    </location>
</feature>
<sequence length="416" mass="46444">MAEISAPSVTLAPSTSPPTQAPRRPTLPASQKDAAKAQRAEAQAAIDADVQEWLTYTASMATKMSNSYDKPQAHFMSLLFHMGQKMANQRKPNAHNAWLHNLANAENEGVSKGNKKKLKEILADHEGEYELLTQAEKDELVAELVQDKDKEVTSSGLTPRGRLKVLYSVLAKIEKWYEFLKVYVGIDAMSLVVRNQPTFHCEPMWFYTNKDLPHFLATHIRKGFDEARVGALVESFVLANSDLRTLAKSSKMKAKELKSQIQEKIQEALVAITKDASAKMSYKKYEADIVLKYGVELQGWTHSTWTCPSKLSTSLPPLRTLLDALISDQCCFVRLSKTEHAARKTEYNGKVRAGEIVPRKKRSDAGKSHGKRKKSKSKLSAASSSDEEDDSSEDDVGSHKRRRTHPKSAEIVEDSD</sequence>
<name>S8F6G2_FOMSC</name>
<accession>S8F6G2</accession>